<evidence type="ECO:0000256" key="4">
    <source>
        <dbReference type="ARBA" id="ARBA00023315"/>
    </source>
</evidence>
<dbReference type="InterPro" id="IPR015422">
    <property type="entry name" value="PyrdxlP-dep_Trfase_small"/>
</dbReference>
<feature type="domain" description="Aminotransferase class I/classII large" evidence="5">
    <location>
        <begin position="48"/>
        <end position="291"/>
    </location>
</feature>
<dbReference type="SUPFAM" id="SSF53383">
    <property type="entry name" value="PLP-dependent transferases"/>
    <property type="match status" value="1"/>
</dbReference>
<dbReference type="GO" id="GO:0030170">
    <property type="term" value="F:pyridoxal phosphate binding"/>
    <property type="evidence" value="ECO:0007669"/>
    <property type="project" value="InterPro"/>
</dbReference>
<evidence type="ECO:0000256" key="2">
    <source>
        <dbReference type="ARBA" id="ARBA00008392"/>
    </source>
</evidence>
<reference evidence="6" key="1">
    <citation type="submission" date="2021-02" db="EMBL/GenBank/DDBJ databases">
        <authorList>
            <person name="Nowell W R."/>
        </authorList>
    </citation>
    <scope>NUCLEOTIDE SEQUENCE</scope>
</reference>
<dbReference type="PANTHER" id="PTHR13693">
    <property type="entry name" value="CLASS II AMINOTRANSFERASE/8-AMINO-7-OXONONANOATE SYNTHASE"/>
    <property type="match status" value="1"/>
</dbReference>
<dbReference type="InterPro" id="IPR004839">
    <property type="entry name" value="Aminotransferase_I/II_large"/>
</dbReference>
<evidence type="ECO:0000256" key="3">
    <source>
        <dbReference type="ARBA" id="ARBA00022679"/>
    </source>
</evidence>
<evidence type="ECO:0000313" key="7">
    <source>
        <dbReference type="Proteomes" id="UP000663851"/>
    </source>
</evidence>
<dbReference type="EMBL" id="CAJOBO010001425">
    <property type="protein sequence ID" value="CAF4376836.1"/>
    <property type="molecule type" value="Genomic_DNA"/>
</dbReference>
<protein>
    <recommendedName>
        <fullName evidence="5">Aminotransferase class I/classII large domain-containing protein</fullName>
    </recommendedName>
</protein>
<dbReference type="GO" id="GO:0016746">
    <property type="term" value="F:acyltransferase activity"/>
    <property type="evidence" value="ECO:0007669"/>
    <property type="project" value="UniProtKB-KW"/>
</dbReference>
<name>A0A820MTI0_9BILA</name>
<dbReference type="PANTHER" id="PTHR13693:SF102">
    <property type="entry name" value="2-AMINO-3-KETOBUTYRATE COENZYME A LIGASE, MITOCHONDRIAL"/>
    <property type="match status" value="1"/>
</dbReference>
<comment type="caution">
    <text evidence="6">The sequence shown here is derived from an EMBL/GenBank/DDBJ whole genome shotgun (WGS) entry which is preliminary data.</text>
</comment>
<dbReference type="Gene3D" id="3.40.640.10">
    <property type="entry name" value="Type I PLP-dependent aspartate aminotransferase-like (Major domain)"/>
    <property type="match status" value="3"/>
</dbReference>
<organism evidence="6 7">
    <name type="scientific">Rotaria socialis</name>
    <dbReference type="NCBI Taxonomy" id="392032"/>
    <lineage>
        <taxon>Eukaryota</taxon>
        <taxon>Metazoa</taxon>
        <taxon>Spiralia</taxon>
        <taxon>Gnathifera</taxon>
        <taxon>Rotifera</taxon>
        <taxon>Eurotatoria</taxon>
        <taxon>Bdelloidea</taxon>
        <taxon>Philodinida</taxon>
        <taxon>Philodinidae</taxon>
        <taxon>Rotaria</taxon>
    </lineage>
</organism>
<keyword evidence="3" id="KW-0808">Transferase</keyword>
<dbReference type="Proteomes" id="UP000663851">
    <property type="component" value="Unassembled WGS sequence"/>
</dbReference>
<dbReference type="InterPro" id="IPR050087">
    <property type="entry name" value="AON_synthase_class-II"/>
</dbReference>
<dbReference type="InterPro" id="IPR015424">
    <property type="entry name" value="PyrdxlP-dep_Trfase"/>
</dbReference>
<dbReference type="Pfam" id="PF00155">
    <property type="entry name" value="Aminotran_1_2"/>
    <property type="match status" value="1"/>
</dbReference>
<gene>
    <name evidence="6" type="ORF">HFQ381_LOCUS18449</name>
</gene>
<dbReference type="AlphaFoldDB" id="A0A820MTI0"/>
<dbReference type="GO" id="GO:0005739">
    <property type="term" value="C:mitochondrion"/>
    <property type="evidence" value="ECO:0007669"/>
    <property type="project" value="TreeGrafter"/>
</dbReference>
<proteinExistence type="inferred from homology"/>
<dbReference type="Gene3D" id="3.90.1150.10">
    <property type="entry name" value="Aspartate Aminotransferase, domain 1"/>
    <property type="match status" value="2"/>
</dbReference>
<evidence type="ECO:0000256" key="1">
    <source>
        <dbReference type="ARBA" id="ARBA00001933"/>
    </source>
</evidence>
<comment type="similarity">
    <text evidence="2">Belongs to the class-II pyridoxal-phosphate-dependent aminotransferase family.</text>
</comment>
<sequence length="307" mass="34574">MRCISTLAEVIKHRLNVELDSIRKAENSKDDLLNFCANNYLSLANNREIITTAKQALDDCGSDLSSDELNHVSIIDGIRLCKAKRLRYKHKDMSDLALKLKETPLPDIKCLADKYNALVFVDECHATGFFGRTGRETEEYFNMIGTIDIINSILGKALGGAAGEYTTGSKALIDLLQQRSRPYLFSDTLPPFVKFSKSSIDLIENNSSLPGPVAENANYFFELKCKILILGDNHPIFPVMLGDARLASRFADEMLKRGIYVIDFSYPVVRKDRARIRVQISAAHSKIDFQQCIQDFAEVERQLEVIK</sequence>
<dbReference type="InterPro" id="IPR015421">
    <property type="entry name" value="PyrdxlP-dep_Trfase_major"/>
</dbReference>
<accession>A0A820MTI0</accession>
<evidence type="ECO:0000313" key="6">
    <source>
        <dbReference type="EMBL" id="CAF4376836.1"/>
    </source>
</evidence>
<keyword evidence="4" id="KW-0012">Acyltransferase</keyword>
<comment type="cofactor">
    <cofactor evidence="1">
        <name>pyridoxal 5'-phosphate</name>
        <dbReference type="ChEBI" id="CHEBI:597326"/>
    </cofactor>
</comment>
<evidence type="ECO:0000259" key="5">
    <source>
        <dbReference type="Pfam" id="PF00155"/>
    </source>
</evidence>